<protein>
    <recommendedName>
        <fullName evidence="1">Amidase domain-containing protein</fullName>
    </recommendedName>
</protein>
<dbReference type="PANTHER" id="PTHR42678">
    <property type="entry name" value="AMIDASE"/>
    <property type="match status" value="1"/>
</dbReference>
<sequence>KFDVQEKSIAEIHHEFARGLTSRKLVELYIERVRRHDPQLKSIIELNPDVWKLADQADAERSAAGGYVGGLHGIPILLKDNIATADSLSTTAGSFALFPNTVKDEAFVVSLLRKAGAIIFGKANLSELMHFRSQLLPNGFSPRGNQTKDPYSLDSDPCGSSTGSAVAVAANLVSVSLGTETQGSLICPSSRNAVVSIKPTVGLTSRSGVIPISINFDTIGPMAKTVADAVLTLDKIVGSDPKDKATFACKLPDYGFHSHLKADGLCGKRIAISRSPFFDEVPSFEVAVINNAIATMKYKGAVVIDNVTIPTIGEIINGTALFPPPLKADVVTLLTDFKIQIEEYLGGLLETPVKNLQDIFDFDRFSQPEEFAKFPDDIFNASLQTQGRDTAAYQLALATDFNLTRDGLLKIFQELQLDAIVAPADSSIAVPASIGGFPAITLPAGYSPLNGLPFGITIVGNRCSEAKLVEIAFALEQQTKARKPPPL</sequence>
<dbReference type="AlphaFoldDB" id="D8RMB5"/>
<dbReference type="InParanoid" id="D8RMB5"/>
<dbReference type="STRING" id="88036.D8RMB5"/>
<dbReference type="SUPFAM" id="SSF75304">
    <property type="entry name" value="Amidase signature (AS) enzymes"/>
    <property type="match status" value="1"/>
</dbReference>
<gene>
    <name evidence="2" type="ORF">SELMODRAFT_11951</name>
</gene>
<evidence type="ECO:0000313" key="3">
    <source>
        <dbReference type="Proteomes" id="UP000001514"/>
    </source>
</evidence>
<dbReference type="eggNOG" id="KOG1211">
    <property type="taxonomic scope" value="Eukaryota"/>
</dbReference>
<feature type="domain" description="Amidase" evidence="1">
    <location>
        <begin position="25"/>
        <end position="468"/>
    </location>
</feature>
<reference evidence="2 3" key="1">
    <citation type="journal article" date="2011" name="Science">
        <title>The Selaginella genome identifies genetic changes associated with the evolution of vascular plants.</title>
        <authorList>
            <person name="Banks J.A."/>
            <person name="Nishiyama T."/>
            <person name="Hasebe M."/>
            <person name="Bowman J.L."/>
            <person name="Gribskov M."/>
            <person name="dePamphilis C."/>
            <person name="Albert V.A."/>
            <person name="Aono N."/>
            <person name="Aoyama T."/>
            <person name="Ambrose B.A."/>
            <person name="Ashton N.W."/>
            <person name="Axtell M.J."/>
            <person name="Barker E."/>
            <person name="Barker M.S."/>
            <person name="Bennetzen J.L."/>
            <person name="Bonawitz N.D."/>
            <person name="Chapple C."/>
            <person name="Cheng C."/>
            <person name="Correa L.G."/>
            <person name="Dacre M."/>
            <person name="DeBarry J."/>
            <person name="Dreyer I."/>
            <person name="Elias M."/>
            <person name="Engstrom E.M."/>
            <person name="Estelle M."/>
            <person name="Feng L."/>
            <person name="Finet C."/>
            <person name="Floyd S.K."/>
            <person name="Frommer W.B."/>
            <person name="Fujita T."/>
            <person name="Gramzow L."/>
            <person name="Gutensohn M."/>
            <person name="Harholt J."/>
            <person name="Hattori M."/>
            <person name="Heyl A."/>
            <person name="Hirai T."/>
            <person name="Hiwatashi Y."/>
            <person name="Ishikawa M."/>
            <person name="Iwata M."/>
            <person name="Karol K.G."/>
            <person name="Koehler B."/>
            <person name="Kolukisaoglu U."/>
            <person name="Kubo M."/>
            <person name="Kurata T."/>
            <person name="Lalonde S."/>
            <person name="Li K."/>
            <person name="Li Y."/>
            <person name="Litt A."/>
            <person name="Lyons E."/>
            <person name="Manning G."/>
            <person name="Maruyama T."/>
            <person name="Michael T.P."/>
            <person name="Mikami K."/>
            <person name="Miyazaki S."/>
            <person name="Morinaga S."/>
            <person name="Murata T."/>
            <person name="Mueller-Roeber B."/>
            <person name="Nelson D.R."/>
            <person name="Obara M."/>
            <person name="Oguri Y."/>
            <person name="Olmstead R.G."/>
            <person name="Onodera N."/>
            <person name="Petersen B.L."/>
            <person name="Pils B."/>
            <person name="Prigge M."/>
            <person name="Rensing S.A."/>
            <person name="Riano-Pachon D.M."/>
            <person name="Roberts A.W."/>
            <person name="Sato Y."/>
            <person name="Scheller H.V."/>
            <person name="Schulz B."/>
            <person name="Schulz C."/>
            <person name="Shakirov E.V."/>
            <person name="Shibagaki N."/>
            <person name="Shinohara N."/>
            <person name="Shippen D.E."/>
            <person name="Soerensen I."/>
            <person name="Sotooka R."/>
            <person name="Sugimoto N."/>
            <person name="Sugita M."/>
            <person name="Sumikawa N."/>
            <person name="Tanurdzic M."/>
            <person name="Theissen G."/>
            <person name="Ulvskov P."/>
            <person name="Wakazuki S."/>
            <person name="Weng J.K."/>
            <person name="Willats W.W."/>
            <person name="Wipf D."/>
            <person name="Wolf P.G."/>
            <person name="Yang L."/>
            <person name="Zimmer A.D."/>
            <person name="Zhu Q."/>
            <person name="Mitros T."/>
            <person name="Hellsten U."/>
            <person name="Loque D."/>
            <person name="Otillar R."/>
            <person name="Salamov A."/>
            <person name="Schmutz J."/>
            <person name="Shapiro H."/>
            <person name="Lindquist E."/>
            <person name="Lucas S."/>
            <person name="Rokhsar D."/>
            <person name="Grigoriev I.V."/>
        </authorList>
    </citation>
    <scope>NUCLEOTIDE SEQUENCE [LARGE SCALE GENOMIC DNA]</scope>
</reference>
<feature type="non-terminal residue" evidence="2">
    <location>
        <position position="1"/>
    </location>
</feature>
<feature type="non-terminal residue" evidence="2">
    <location>
        <position position="487"/>
    </location>
</feature>
<keyword evidence="3" id="KW-1185">Reference proteome</keyword>
<organism evidence="3">
    <name type="scientific">Selaginella moellendorffii</name>
    <name type="common">Spikemoss</name>
    <dbReference type="NCBI Taxonomy" id="88036"/>
    <lineage>
        <taxon>Eukaryota</taxon>
        <taxon>Viridiplantae</taxon>
        <taxon>Streptophyta</taxon>
        <taxon>Embryophyta</taxon>
        <taxon>Tracheophyta</taxon>
        <taxon>Lycopodiopsida</taxon>
        <taxon>Selaginellales</taxon>
        <taxon>Selaginellaceae</taxon>
        <taxon>Selaginella</taxon>
    </lineage>
</organism>
<dbReference type="Gene3D" id="3.90.1300.10">
    <property type="entry name" value="Amidase signature (AS) domain"/>
    <property type="match status" value="1"/>
</dbReference>
<dbReference type="Proteomes" id="UP000001514">
    <property type="component" value="Unassembled WGS sequence"/>
</dbReference>
<dbReference type="KEGG" id="smo:SELMODRAFT_11951"/>
<dbReference type="Pfam" id="PF01425">
    <property type="entry name" value="Amidase"/>
    <property type="match status" value="1"/>
</dbReference>
<dbReference type="InterPro" id="IPR036928">
    <property type="entry name" value="AS_sf"/>
</dbReference>
<dbReference type="PANTHER" id="PTHR42678:SF34">
    <property type="entry name" value="OS04G0183300 PROTEIN"/>
    <property type="match status" value="1"/>
</dbReference>
<dbReference type="HOGENOM" id="CLU_009600_14_1_1"/>
<name>D8RMB5_SELML</name>
<proteinExistence type="predicted"/>
<evidence type="ECO:0000313" key="2">
    <source>
        <dbReference type="EMBL" id="EFJ26308.1"/>
    </source>
</evidence>
<evidence type="ECO:0000259" key="1">
    <source>
        <dbReference type="Pfam" id="PF01425"/>
    </source>
</evidence>
<dbReference type="InterPro" id="IPR023631">
    <property type="entry name" value="Amidase_dom"/>
</dbReference>
<accession>D8RMB5</accession>
<dbReference type="Gramene" id="EFJ26308">
    <property type="protein sequence ID" value="EFJ26308"/>
    <property type="gene ID" value="SELMODRAFT_11951"/>
</dbReference>
<dbReference type="EMBL" id="GL377584">
    <property type="protein sequence ID" value="EFJ26308.1"/>
    <property type="molecule type" value="Genomic_DNA"/>
</dbReference>